<proteinExistence type="inferred from homology"/>
<dbReference type="AlphaFoldDB" id="A0A0A9YGC7"/>
<dbReference type="InterPro" id="IPR000917">
    <property type="entry name" value="Sulfatase_N"/>
</dbReference>
<evidence type="ECO:0000256" key="3">
    <source>
        <dbReference type="ARBA" id="ARBA00022723"/>
    </source>
</evidence>
<evidence type="ECO:0000256" key="2">
    <source>
        <dbReference type="ARBA" id="ARBA00008779"/>
    </source>
</evidence>
<dbReference type="EMBL" id="GDHC01007823">
    <property type="protein sequence ID" value="JAQ10806.1"/>
    <property type="molecule type" value="Transcribed_RNA"/>
</dbReference>
<dbReference type="InterPro" id="IPR024607">
    <property type="entry name" value="Sulfatase_CS"/>
</dbReference>
<evidence type="ECO:0000313" key="10">
    <source>
        <dbReference type="EMBL" id="JAQ10711.1"/>
    </source>
</evidence>
<dbReference type="GO" id="GO:0046872">
    <property type="term" value="F:metal ion binding"/>
    <property type="evidence" value="ECO:0007669"/>
    <property type="project" value="UniProtKB-KW"/>
</dbReference>
<gene>
    <name evidence="9" type="primary">Arsb_8</name>
    <name evidence="10" type="synonym">Arsb_3</name>
    <name evidence="11" type="synonym">Arsb_4</name>
    <name evidence="9" type="ORF">CM83_44516</name>
    <name evidence="11" type="ORF">g.49361</name>
    <name evidence="10" type="ORF">g.49364</name>
</gene>
<dbReference type="InterPro" id="IPR017850">
    <property type="entry name" value="Alkaline_phosphatase_core_sf"/>
</dbReference>
<evidence type="ECO:0000256" key="1">
    <source>
        <dbReference type="ARBA" id="ARBA00001913"/>
    </source>
</evidence>
<dbReference type="EMBL" id="GBHO01015034">
    <property type="protein sequence ID" value="JAG28570.1"/>
    <property type="molecule type" value="Transcribed_RNA"/>
</dbReference>
<accession>A0A0A9YGC7</accession>
<organism evidence="9">
    <name type="scientific">Lygus hesperus</name>
    <name type="common">Western plant bug</name>
    <dbReference type="NCBI Taxonomy" id="30085"/>
    <lineage>
        <taxon>Eukaryota</taxon>
        <taxon>Metazoa</taxon>
        <taxon>Ecdysozoa</taxon>
        <taxon>Arthropoda</taxon>
        <taxon>Hexapoda</taxon>
        <taxon>Insecta</taxon>
        <taxon>Pterygota</taxon>
        <taxon>Neoptera</taxon>
        <taxon>Paraneoptera</taxon>
        <taxon>Hemiptera</taxon>
        <taxon>Heteroptera</taxon>
        <taxon>Panheteroptera</taxon>
        <taxon>Cimicomorpha</taxon>
        <taxon>Miridae</taxon>
        <taxon>Mirini</taxon>
        <taxon>Lygus</taxon>
    </lineage>
</organism>
<name>A0A0A9YGC7_LYGHE</name>
<feature type="signal peptide" evidence="7">
    <location>
        <begin position="1"/>
        <end position="22"/>
    </location>
</feature>
<reference evidence="10" key="3">
    <citation type="journal article" date="2016" name="Gigascience">
        <title>De novo construction of an expanded transcriptome assembly for the western tarnished plant bug, Lygus hesperus.</title>
        <authorList>
            <person name="Tassone E.E."/>
            <person name="Geib S.M."/>
            <person name="Hall B."/>
            <person name="Fabrick J.A."/>
            <person name="Brent C.S."/>
            <person name="Hull J.J."/>
        </authorList>
    </citation>
    <scope>NUCLEOTIDE SEQUENCE</scope>
</reference>
<dbReference type="PROSITE" id="PS00149">
    <property type="entry name" value="SULFATASE_2"/>
    <property type="match status" value="1"/>
</dbReference>
<evidence type="ECO:0000256" key="7">
    <source>
        <dbReference type="SAM" id="SignalP"/>
    </source>
</evidence>
<protein>
    <submittedName>
        <fullName evidence="9">Arylsulfatase B</fullName>
    </submittedName>
</protein>
<dbReference type="GO" id="GO:0008484">
    <property type="term" value="F:sulfuric ester hydrolase activity"/>
    <property type="evidence" value="ECO:0007669"/>
    <property type="project" value="InterPro"/>
</dbReference>
<comment type="similarity">
    <text evidence="2">Belongs to the sulfatase family.</text>
</comment>
<dbReference type="InterPro" id="IPR047115">
    <property type="entry name" value="ARSB"/>
</dbReference>
<evidence type="ECO:0000256" key="5">
    <source>
        <dbReference type="ARBA" id="ARBA00022837"/>
    </source>
</evidence>
<dbReference type="EMBL" id="GDHC01007918">
    <property type="protein sequence ID" value="JAQ10711.1"/>
    <property type="molecule type" value="Transcribed_RNA"/>
</dbReference>
<keyword evidence="4" id="KW-0378">Hydrolase</keyword>
<dbReference type="PROSITE" id="PS00523">
    <property type="entry name" value="SULFATASE_1"/>
    <property type="match status" value="1"/>
</dbReference>
<keyword evidence="7" id="KW-0732">Signal</keyword>
<dbReference type="Gene3D" id="3.30.1120.10">
    <property type="match status" value="1"/>
</dbReference>
<evidence type="ECO:0000256" key="4">
    <source>
        <dbReference type="ARBA" id="ARBA00022801"/>
    </source>
</evidence>
<dbReference type="SUPFAM" id="SSF53649">
    <property type="entry name" value="Alkaline phosphatase-like"/>
    <property type="match status" value="1"/>
</dbReference>
<evidence type="ECO:0000313" key="9">
    <source>
        <dbReference type="EMBL" id="JAG28570.1"/>
    </source>
</evidence>
<dbReference type="Gene3D" id="3.40.720.10">
    <property type="entry name" value="Alkaline Phosphatase, subunit A"/>
    <property type="match status" value="1"/>
</dbReference>
<dbReference type="PANTHER" id="PTHR10342:SF273">
    <property type="entry name" value="RE14504P"/>
    <property type="match status" value="1"/>
</dbReference>
<keyword evidence="3" id="KW-0479">Metal-binding</keyword>
<dbReference type="Pfam" id="PF00884">
    <property type="entry name" value="Sulfatase"/>
    <property type="match status" value="1"/>
</dbReference>
<sequence>MVRAILLCFSVTLSISTNVIRAQNSQWNENENYSNTWEIRSDTTTLPQGNSLSECGELSCLSGDASSTRIPDMDQTPEPSSFNQVLEQPPPPHIIFILADDLGWNDVGFHGSNQIPTPNIDALAYGGVLMQNYYVQPICTPSRSSLMTGKYPSHTGMQHAVLYGAEPRGLPLTEKILPEHLNDMGYTSRMVGKWHLGSWKKEYLPTSRGFKSHVGYWTGHHDYNDHTAMETGMWGLDMRRGLDVAYDLHGQSTTDVITEESINIIKSHPVEDPLFLYIAHAAVHSGNPYNPLCTRDADAAIFTNITDYHRRRFAGMLNRLDWSVGQVVNALKKRGMLENSIIIFSTDNGGPAGGFNLNAASNWPLRGVKNTPWEGGNRGSAFIWSPLIHRRSRVQLDMFHIVDWLPTLLRAANASHEIALEGIDGIDMWDSLTKAEEGKRTEILHNIDDKSKISSLRVGDWKLVQGTTYNGEWDGWYGPSGREGPEKYDVKLVQGSPAAEALASIGQQLPAEMILTLRKEVRLFCGSPKSRTECHPHLSVCLFNIKSDPCEFNNVAEQYPRILSHLTKRLEEYNRTAVPAANLPVDPRGDPKHYGYTWTNWGDHIEGMVGAETTNQVLLS</sequence>
<evidence type="ECO:0000259" key="8">
    <source>
        <dbReference type="Pfam" id="PF00884"/>
    </source>
</evidence>
<comment type="cofactor">
    <cofactor evidence="1">
        <name>Ca(2+)</name>
        <dbReference type="ChEBI" id="CHEBI:29108"/>
    </cofactor>
</comment>
<feature type="chain" id="PRO_5007389819" evidence="7">
    <location>
        <begin position="23"/>
        <end position="620"/>
    </location>
</feature>
<feature type="domain" description="Sulfatase N-terminal" evidence="8">
    <location>
        <begin position="92"/>
        <end position="413"/>
    </location>
</feature>
<reference evidence="9" key="1">
    <citation type="journal article" date="2014" name="PLoS ONE">
        <title>Transcriptome-Based Identification of ABC Transporters in the Western Tarnished Plant Bug Lygus hesperus.</title>
        <authorList>
            <person name="Hull J.J."/>
            <person name="Chaney K."/>
            <person name="Geib S.M."/>
            <person name="Fabrick J.A."/>
            <person name="Brent C.S."/>
            <person name="Walsh D."/>
            <person name="Lavine L.C."/>
        </authorList>
    </citation>
    <scope>NUCLEOTIDE SEQUENCE</scope>
</reference>
<dbReference type="CDD" id="cd16029">
    <property type="entry name" value="4-S"/>
    <property type="match status" value="1"/>
</dbReference>
<evidence type="ECO:0000313" key="11">
    <source>
        <dbReference type="EMBL" id="JAQ10806.1"/>
    </source>
</evidence>
<keyword evidence="6" id="KW-0325">Glycoprotein</keyword>
<keyword evidence="5" id="KW-0106">Calcium</keyword>
<evidence type="ECO:0000256" key="6">
    <source>
        <dbReference type="ARBA" id="ARBA00023180"/>
    </source>
</evidence>
<reference evidence="9" key="2">
    <citation type="submission" date="2014-07" db="EMBL/GenBank/DDBJ databases">
        <authorList>
            <person name="Hull J."/>
        </authorList>
    </citation>
    <scope>NUCLEOTIDE SEQUENCE</scope>
</reference>
<dbReference type="PANTHER" id="PTHR10342">
    <property type="entry name" value="ARYLSULFATASE"/>
    <property type="match status" value="1"/>
</dbReference>